<dbReference type="InterPro" id="IPR002035">
    <property type="entry name" value="VWF_A"/>
</dbReference>
<keyword evidence="4" id="KW-1185">Reference proteome</keyword>
<reference evidence="3" key="1">
    <citation type="submission" date="2019-08" db="EMBL/GenBank/DDBJ databases">
        <title>The improved chromosome-level genome for the pearl oyster Pinctada fucata martensii using PacBio sequencing and Hi-C.</title>
        <authorList>
            <person name="Zheng Z."/>
        </authorList>
    </citation>
    <scope>NUCLEOTIDE SEQUENCE</scope>
    <source>
        <strain evidence="3">ZZ-2019</strain>
        <tissue evidence="3">Adductor muscle</tissue>
    </source>
</reference>
<accession>A0AA88YUB4</accession>
<dbReference type="InterPro" id="IPR051266">
    <property type="entry name" value="CLCR"/>
</dbReference>
<gene>
    <name evidence="3" type="ORF">FSP39_019673</name>
</gene>
<comment type="caution">
    <text evidence="3">The sequence shown here is derived from an EMBL/GenBank/DDBJ whole genome shotgun (WGS) entry which is preliminary data.</text>
</comment>
<feature type="region of interest" description="Disordered" evidence="1">
    <location>
        <begin position="639"/>
        <end position="662"/>
    </location>
</feature>
<organism evidence="3 4">
    <name type="scientific">Pinctada imbricata</name>
    <name type="common">Atlantic pearl-oyster</name>
    <name type="synonym">Pinctada martensii</name>
    <dbReference type="NCBI Taxonomy" id="66713"/>
    <lineage>
        <taxon>Eukaryota</taxon>
        <taxon>Metazoa</taxon>
        <taxon>Spiralia</taxon>
        <taxon>Lophotrochozoa</taxon>
        <taxon>Mollusca</taxon>
        <taxon>Bivalvia</taxon>
        <taxon>Autobranchia</taxon>
        <taxon>Pteriomorphia</taxon>
        <taxon>Pterioida</taxon>
        <taxon>Pterioidea</taxon>
        <taxon>Pteriidae</taxon>
        <taxon>Pinctada</taxon>
    </lineage>
</organism>
<evidence type="ECO:0000259" key="2">
    <source>
        <dbReference type="PROSITE" id="PS50234"/>
    </source>
</evidence>
<dbReference type="Gene3D" id="3.40.50.410">
    <property type="entry name" value="von Willebrand factor, type A domain"/>
    <property type="match status" value="1"/>
</dbReference>
<dbReference type="PANTHER" id="PTHR10579">
    <property type="entry name" value="CALCIUM-ACTIVATED CHLORIDE CHANNEL REGULATOR"/>
    <property type="match status" value="1"/>
</dbReference>
<name>A0AA88YUB4_PINIB</name>
<dbReference type="InterPro" id="IPR036465">
    <property type="entry name" value="vWFA_dom_sf"/>
</dbReference>
<feature type="compositionally biased region" description="Basic and acidic residues" evidence="1">
    <location>
        <begin position="101"/>
        <end position="112"/>
    </location>
</feature>
<dbReference type="SUPFAM" id="SSF53300">
    <property type="entry name" value="vWA-like"/>
    <property type="match status" value="1"/>
</dbReference>
<feature type="domain" description="VWFA" evidence="2">
    <location>
        <begin position="173"/>
        <end position="376"/>
    </location>
</feature>
<evidence type="ECO:0000313" key="4">
    <source>
        <dbReference type="Proteomes" id="UP001186944"/>
    </source>
</evidence>
<dbReference type="AlphaFoldDB" id="A0AA88YUB4"/>
<dbReference type="SMART" id="SM00327">
    <property type="entry name" value="VWA"/>
    <property type="match status" value="1"/>
</dbReference>
<sequence length="662" mass="73630">MSSQEFKQYLSTYGLNDATIDKLLSEDIEDLSTLKLLSQEDIDGLGLKTGQKAKLRNIISGALPVGGHPEMTPEVASINNHSRNDEKAQFKPQARPRTSLAKKEEESEHLFIDDDDNPQSSMSRKSSTQKTFSKSKKSEVALDYHCLLSEDKGKVVVDLSTEHFDEVTPLPAKILLLVDISGSMGVKLGRSRRYSKLSKMRMFAQSMVDSLDDGDFVGLVTFGNDANVMLPLEELTSSSRSRVRGALEKLDKTYLSTKTNLSAGLSKAVDVLHGVSKTQEDLLNYRNAIIILSDGEINEGTTHPGKLVHEVREKIRNTSYGLDDSQNQWVTISVIVTGNEVSEAMYMLSKFCSSEAFYHLDIEKSDSESDLFLPVLLRKSAVAWNVSLYAESLNGTLIINEETTQEHKVRLRDNTRDGPRSKKAFLFYDIPAATTKHLGIAINMRRAPEDPETEVLRLDVSFTGHSRKRRKFTKTILRKEFYDDDLEKKASAITANMMHDARLISQSALTKAADQVKSGNASASSNEIESGKSDLKNLLDKYGKMAEDSLEEQEESVRPQIVAYADVLMKNMQNLLDGLTDTGNDSESDAKNWVKIKAVDSAISREAPTISSEVEDEDLYLAPRPNLKRISGNLQGQLDHMNKQSAGRPKSRGSKLGTLQEY</sequence>
<feature type="region of interest" description="Disordered" evidence="1">
    <location>
        <begin position="65"/>
        <end position="134"/>
    </location>
</feature>
<protein>
    <recommendedName>
        <fullName evidence="2">VWFA domain-containing protein</fullName>
    </recommendedName>
</protein>
<evidence type="ECO:0000313" key="3">
    <source>
        <dbReference type="EMBL" id="KAK3107676.1"/>
    </source>
</evidence>
<proteinExistence type="predicted"/>
<dbReference type="Pfam" id="PF13519">
    <property type="entry name" value="VWA_2"/>
    <property type="match status" value="1"/>
</dbReference>
<dbReference type="PANTHER" id="PTHR10579:SF43">
    <property type="entry name" value="ZINC FINGER (C3HC4-TYPE RING FINGER) FAMILY PROTEIN"/>
    <property type="match status" value="1"/>
</dbReference>
<evidence type="ECO:0000256" key="1">
    <source>
        <dbReference type="SAM" id="MobiDB-lite"/>
    </source>
</evidence>
<dbReference type="PROSITE" id="PS50234">
    <property type="entry name" value="VWFA"/>
    <property type="match status" value="1"/>
</dbReference>
<dbReference type="CDD" id="cd00198">
    <property type="entry name" value="vWFA"/>
    <property type="match status" value="1"/>
</dbReference>
<dbReference type="EMBL" id="VSWD01000002">
    <property type="protein sequence ID" value="KAK3107676.1"/>
    <property type="molecule type" value="Genomic_DNA"/>
</dbReference>
<dbReference type="Proteomes" id="UP001186944">
    <property type="component" value="Unassembled WGS sequence"/>
</dbReference>